<dbReference type="NCBIfam" id="NF001124">
    <property type="entry name" value="PRK00139.1-2"/>
    <property type="match status" value="1"/>
</dbReference>
<comment type="catalytic activity">
    <reaction evidence="7">
        <text>UDP-N-acetyl-alpha-D-muramoyl-L-alanyl-D-glutamate + meso-2,6-diaminopimelate + ATP = UDP-N-acetyl-alpha-D-muramoyl-L-alanyl-gamma-D-glutamyl-meso-2,6-diaminopimelate + ADP + phosphate + H(+)</text>
        <dbReference type="Rhea" id="RHEA:23676"/>
        <dbReference type="ChEBI" id="CHEBI:15378"/>
        <dbReference type="ChEBI" id="CHEBI:30616"/>
        <dbReference type="ChEBI" id="CHEBI:43474"/>
        <dbReference type="ChEBI" id="CHEBI:57791"/>
        <dbReference type="ChEBI" id="CHEBI:83900"/>
        <dbReference type="ChEBI" id="CHEBI:83905"/>
        <dbReference type="ChEBI" id="CHEBI:456216"/>
        <dbReference type="EC" id="6.3.2.13"/>
    </reaction>
</comment>
<comment type="caution">
    <text evidence="7">Lacks conserved residue(s) required for the propagation of feature annotation.</text>
</comment>
<evidence type="ECO:0000256" key="8">
    <source>
        <dbReference type="RuleBase" id="RU004135"/>
    </source>
</evidence>
<feature type="region of interest" description="Disordered" evidence="9">
    <location>
        <begin position="1"/>
        <end position="22"/>
    </location>
</feature>
<dbReference type="UniPathway" id="UPA00219"/>
<feature type="binding site" evidence="7">
    <location>
        <begin position="143"/>
        <end position="149"/>
    </location>
    <ligand>
        <name>ATP</name>
        <dbReference type="ChEBI" id="CHEBI:30616"/>
    </ligand>
</feature>
<evidence type="ECO:0000256" key="9">
    <source>
        <dbReference type="SAM" id="MobiDB-lite"/>
    </source>
</evidence>
<keyword evidence="7 13" id="KW-0436">Ligase</keyword>
<feature type="binding site" evidence="7">
    <location>
        <begin position="188"/>
        <end position="189"/>
    </location>
    <ligand>
        <name>UDP-N-acetyl-alpha-D-muramoyl-L-alanyl-D-glutamate</name>
        <dbReference type="ChEBI" id="CHEBI:83900"/>
    </ligand>
</feature>
<keyword evidence="3 7" id="KW-0133">Cell shape</keyword>
<dbReference type="PANTHER" id="PTHR23135:SF4">
    <property type="entry name" value="UDP-N-ACETYLMURAMOYL-L-ALANYL-D-GLUTAMATE--2,6-DIAMINOPIMELATE LIGASE MURE HOMOLOG, CHLOROPLASTIC"/>
    <property type="match status" value="1"/>
</dbReference>
<dbReference type="GO" id="GO:0005737">
    <property type="term" value="C:cytoplasm"/>
    <property type="evidence" value="ECO:0007669"/>
    <property type="project" value="UniProtKB-SubCell"/>
</dbReference>
<dbReference type="SUPFAM" id="SSF63418">
    <property type="entry name" value="MurE/MurF N-terminal domain"/>
    <property type="match status" value="1"/>
</dbReference>
<feature type="domain" description="Mur ligase central" evidence="12">
    <location>
        <begin position="141"/>
        <end position="348"/>
    </location>
</feature>
<evidence type="ECO:0000256" key="4">
    <source>
        <dbReference type="ARBA" id="ARBA00022984"/>
    </source>
</evidence>
<dbReference type="GO" id="GO:0000287">
    <property type="term" value="F:magnesium ion binding"/>
    <property type="evidence" value="ECO:0007669"/>
    <property type="project" value="UniProtKB-UniRule"/>
</dbReference>
<evidence type="ECO:0000259" key="12">
    <source>
        <dbReference type="Pfam" id="PF08245"/>
    </source>
</evidence>
<dbReference type="AlphaFoldDB" id="A0A6J4K064"/>
<dbReference type="InterPro" id="IPR036565">
    <property type="entry name" value="Mur-like_cat_sf"/>
</dbReference>
<dbReference type="SUPFAM" id="SSF53244">
    <property type="entry name" value="MurD-like peptide ligases, peptide-binding domain"/>
    <property type="match status" value="1"/>
</dbReference>
<feature type="binding site" evidence="7">
    <location>
        <position position="499"/>
    </location>
    <ligand>
        <name>meso-2,6-diaminopimelate</name>
        <dbReference type="ChEBI" id="CHEBI:57791"/>
    </ligand>
</feature>
<feature type="binding site" evidence="7">
    <location>
        <position position="60"/>
    </location>
    <ligand>
        <name>UDP-N-acetyl-alpha-D-muramoyl-L-alanyl-D-glutamate</name>
        <dbReference type="ChEBI" id="CHEBI:83900"/>
    </ligand>
</feature>
<dbReference type="InterPro" id="IPR036615">
    <property type="entry name" value="Mur_ligase_C_dom_sf"/>
</dbReference>
<comment type="similarity">
    <text evidence="1 7">Belongs to the MurCDEF family. MurE subfamily.</text>
</comment>
<evidence type="ECO:0000256" key="7">
    <source>
        <dbReference type="HAMAP-Rule" id="MF_00208"/>
    </source>
</evidence>
<gene>
    <name evidence="7" type="primary">murE</name>
    <name evidence="13" type="ORF">AVDCRST_MAG61-385</name>
</gene>
<dbReference type="GO" id="GO:0051301">
    <property type="term" value="P:cell division"/>
    <property type="evidence" value="ECO:0007669"/>
    <property type="project" value="UniProtKB-KW"/>
</dbReference>
<dbReference type="EC" id="6.3.2.13" evidence="7"/>
<dbReference type="GO" id="GO:0009252">
    <property type="term" value="P:peptidoglycan biosynthetic process"/>
    <property type="evidence" value="ECO:0007669"/>
    <property type="project" value="UniProtKB-UniRule"/>
</dbReference>
<feature type="binding site" evidence="7">
    <location>
        <position position="223"/>
    </location>
    <ligand>
        <name>UDP-N-acetyl-alpha-D-muramoyl-L-alanyl-D-glutamate</name>
        <dbReference type="ChEBI" id="CHEBI:83900"/>
    </ligand>
</feature>
<keyword evidence="2 7" id="KW-0132">Cell division</keyword>
<comment type="PTM">
    <text evidence="7">Carboxylation is probably crucial for Mg(2+) binding and, consequently, for the gamma-phosphate positioning of ATP.</text>
</comment>
<dbReference type="GO" id="GO:0008360">
    <property type="term" value="P:regulation of cell shape"/>
    <property type="evidence" value="ECO:0007669"/>
    <property type="project" value="UniProtKB-KW"/>
</dbReference>
<accession>A0A6J4K064</accession>
<dbReference type="Gene3D" id="3.40.1190.10">
    <property type="entry name" value="Mur-like, catalytic domain"/>
    <property type="match status" value="1"/>
</dbReference>
<dbReference type="InterPro" id="IPR035911">
    <property type="entry name" value="MurE/MurF_N"/>
</dbReference>
<keyword evidence="6 7" id="KW-0961">Cell wall biogenesis/degradation</keyword>
<evidence type="ECO:0000259" key="11">
    <source>
        <dbReference type="Pfam" id="PF02875"/>
    </source>
</evidence>
<sequence length="530" mass="54693">MVSAPGSVGSVRPVAPTPTLRPQAGRAISLRALAAALGAGQDLVTAGRDDPQVSGITLDSRLVTPGDVYVALPGSRHHGAEFAPAAARAGAVAVLTDPTGRAAAQASGLPVLVSDQARPLMAQAAAEVYGRPAERLTMHAVTGTNGKTTTTLLLDAALRAAGHRVGTIGTLGFLLDGRPLPASRTTITTPESPDLQALLAYLLEAGADAVAMEVSSHALVLGRADAITFDVAAFTSFGRDHLDFHGDEESYFAAKAQLFTPERTRQVVLNVDDEGGRRLLDQVRRTPELRVLTVSLREPGADYLLLDARPSADGSTAVAIRAEGRRFEFHLSLPGDFNLRNAMTALAMVSLAGGDPAEAAAGLVTAHVPGRMQRVPLGSGAPTVVVDFAHTPQAVTAALEAVHSRRLVAVLGCGGDRDRHKRGPMGEAAARTADVVVVTDDNPRSEDPAAIRAEVLAGARAAGGRAEVLDGGDRAAAIRLALSLAGPDDVVAVLGKGHETGQEIAGQVTPFDDADVVRAAWAALHAEADR</sequence>
<dbReference type="InterPro" id="IPR004101">
    <property type="entry name" value="Mur_ligase_C"/>
</dbReference>
<dbReference type="HAMAP" id="MF_00208">
    <property type="entry name" value="MurE"/>
    <property type="match status" value="1"/>
</dbReference>
<dbReference type="Pfam" id="PF01225">
    <property type="entry name" value="Mur_ligase"/>
    <property type="match status" value="1"/>
</dbReference>
<comment type="subcellular location">
    <subcellularLocation>
        <location evidence="7 8">Cytoplasm</location>
    </subcellularLocation>
</comment>
<keyword evidence="7" id="KW-0067">ATP-binding</keyword>
<dbReference type="GO" id="GO:0071555">
    <property type="term" value="P:cell wall organization"/>
    <property type="evidence" value="ECO:0007669"/>
    <property type="project" value="UniProtKB-KW"/>
</dbReference>
<evidence type="ECO:0000256" key="3">
    <source>
        <dbReference type="ARBA" id="ARBA00022960"/>
    </source>
</evidence>
<keyword evidence="4 7" id="KW-0573">Peptidoglycan synthesis</keyword>
<feature type="domain" description="Mur ligase N-terminal catalytic" evidence="10">
    <location>
        <begin position="53"/>
        <end position="111"/>
    </location>
</feature>
<dbReference type="Pfam" id="PF08245">
    <property type="entry name" value="Mur_ligase_M"/>
    <property type="match status" value="1"/>
</dbReference>
<keyword evidence="5 7" id="KW-0131">Cell cycle</keyword>
<evidence type="ECO:0000256" key="6">
    <source>
        <dbReference type="ARBA" id="ARBA00023316"/>
    </source>
</evidence>
<evidence type="ECO:0000313" key="13">
    <source>
        <dbReference type="EMBL" id="CAA9292436.1"/>
    </source>
</evidence>
<dbReference type="GO" id="GO:0008765">
    <property type="term" value="F:UDP-N-acetylmuramoylalanyl-D-glutamate-2,6-diaminopimelate ligase activity"/>
    <property type="evidence" value="ECO:0007669"/>
    <property type="project" value="UniProtKB-UniRule"/>
</dbReference>
<name>A0A6J4K064_9ACTN</name>
<evidence type="ECO:0000256" key="1">
    <source>
        <dbReference type="ARBA" id="ARBA00005898"/>
    </source>
</evidence>
<dbReference type="SUPFAM" id="SSF53623">
    <property type="entry name" value="MurD-like peptide ligases, catalytic domain"/>
    <property type="match status" value="1"/>
</dbReference>
<feature type="domain" description="Mur ligase C-terminal" evidence="11">
    <location>
        <begin position="370"/>
        <end position="497"/>
    </location>
</feature>
<feature type="binding site" evidence="7">
    <location>
        <begin position="441"/>
        <end position="444"/>
    </location>
    <ligand>
        <name>meso-2,6-diaminopimelate</name>
        <dbReference type="ChEBI" id="CHEBI:57791"/>
    </ligand>
</feature>
<dbReference type="Gene3D" id="3.90.190.20">
    <property type="entry name" value="Mur ligase, C-terminal domain"/>
    <property type="match status" value="1"/>
</dbReference>
<keyword evidence="7" id="KW-0460">Magnesium</keyword>
<keyword evidence="7" id="KW-0547">Nucleotide-binding</keyword>
<dbReference type="EMBL" id="CADCTT010000041">
    <property type="protein sequence ID" value="CAA9292436.1"/>
    <property type="molecule type" value="Genomic_DNA"/>
</dbReference>
<dbReference type="InterPro" id="IPR005761">
    <property type="entry name" value="UDP-N-AcMur-Glu-dNH2Pim_ligase"/>
</dbReference>
<dbReference type="GO" id="GO:0005524">
    <property type="term" value="F:ATP binding"/>
    <property type="evidence" value="ECO:0007669"/>
    <property type="project" value="UniProtKB-UniRule"/>
</dbReference>
<dbReference type="InterPro" id="IPR013221">
    <property type="entry name" value="Mur_ligase_cen"/>
</dbReference>
<dbReference type="Gene3D" id="3.40.1390.10">
    <property type="entry name" value="MurE/MurF, N-terminal domain"/>
    <property type="match status" value="1"/>
</dbReference>
<dbReference type="NCBIfam" id="NF001126">
    <property type="entry name" value="PRK00139.1-4"/>
    <property type="match status" value="1"/>
</dbReference>
<dbReference type="PANTHER" id="PTHR23135">
    <property type="entry name" value="MUR LIGASE FAMILY MEMBER"/>
    <property type="match status" value="1"/>
</dbReference>
<keyword evidence="7" id="KW-0963">Cytoplasm</keyword>
<organism evidence="13">
    <name type="scientific">uncultured Friedmanniella sp</name>
    <dbReference type="NCBI Taxonomy" id="335381"/>
    <lineage>
        <taxon>Bacteria</taxon>
        <taxon>Bacillati</taxon>
        <taxon>Actinomycetota</taxon>
        <taxon>Actinomycetes</taxon>
        <taxon>Propionibacteriales</taxon>
        <taxon>Nocardioidaceae</taxon>
        <taxon>Friedmanniella</taxon>
        <taxon>environmental samples</taxon>
    </lineage>
</organism>
<dbReference type="InterPro" id="IPR000713">
    <property type="entry name" value="Mur_ligase_N"/>
</dbReference>
<feature type="short sequence motif" description="Meso-diaminopimelate recognition motif" evidence="7">
    <location>
        <begin position="441"/>
        <end position="444"/>
    </location>
</feature>
<feature type="binding site" evidence="7">
    <location>
        <position position="495"/>
    </location>
    <ligand>
        <name>meso-2,6-diaminopimelate</name>
        <dbReference type="ChEBI" id="CHEBI:57791"/>
    </ligand>
</feature>
<feature type="binding site" evidence="7">
    <location>
        <position position="58"/>
    </location>
    <ligand>
        <name>UDP-N-acetyl-alpha-D-muramoyl-L-alanyl-D-glutamate</name>
        <dbReference type="ChEBI" id="CHEBI:83900"/>
    </ligand>
</feature>
<evidence type="ECO:0000256" key="2">
    <source>
        <dbReference type="ARBA" id="ARBA00022618"/>
    </source>
</evidence>
<dbReference type="Pfam" id="PF02875">
    <property type="entry name" value="Mur_ligase_C"/>
    <property type="match status" value="1"/>
</dbReference>
<comment type="pathway">
    <text evidence="7 8">Cell wall biogenesis; peptidoglycan biosynthesis.</text>
</comment>
<dbReference type="NCBIfam" id="TIGR01085">
    <property type="entry name" value="murE"/>
    <property type="match status" value="1"/>
</dbReference>
<feature type="binding site" evidence="7">
    <location>
        <position position="417"/>
    </location>
    <ligand>
        <name>meso-2,6-diaminopimelate</name>
        <dbReference type="ChEBI" id="CHEBI:57791"/>
    </ligand>
</feature>
<reference evidence="13" key="1">
    <citation type="submission" date="2020-02" db="EMBL/GenBank/DDBJ databases">
        <authorList>
            <person name="Meier V. D."/>
        </authorList>
    </citation>
    <scope>NUCLEOTIDE SEQUENCE</scope>
    <source>
        <strain evidence="13">AVDCRST_MAG61</strain>
    </source>
</reference>
<evidence type="ECO:0000259" key="10">
    <source>
        <dbReference type="Pfam" id="PF01225"/>
    </source>
</evidence>
<evidence type="ECO:0000256" key="5">
    <source>
        <dbReference type="ARBA" id="ARBA00023306"/>
    </source>
</evidence>
<protein>
    <recommendedName>
        <fullName evidence="7">UDP-N-acetylmuramoyl-L-alanyl-D-glutamate--2,6-diaminopimelate ligase</fullName>
        <ecNumber evidence="7">6.3.2.13</ecNumber>
    </recommendedName>
    <alternativeName>
        <fullName evidence="7">Meso-A2pm-adding enzyme</fullName>
    </alternativeName>
    <alternativeName>
        <fullName evidence="7">Meso-diaminopimelate-adding enzyme</fullName>
    </alternativeName>
    <alternativeName>
        <fullName evidence="7">UDP-MurNAc-L-Ala-D-Glu:meso-diaminopimelate ligase</fullName>
    </alternativeName>
    <alternativeName>
        <fullName evidence="7">UDP-MurNAc-tripeptide synthetase</fullName>
    </alternativeName>
    <alternativeName>
        <fullName evidence="7">UDP-N-acetylmuramyl-tripeptide synthetase</fullName>
    </alternativeName>
</protein>
<proteinExistence type="inferred from homology"/>
<feature type="binding site" evidence="7">
    <location>
        <position position="215"/>
    </location>
    <ligand>
        <name>UDP-N-acetyl-alpha-D-muramoyl-L-alanyl-D-glutamate</name>
        <dbReference type="ChEBI" id="CHEBI:83900"/>
    </ligand>
</feature>
<comment type="cofactor">
    <cofactor evidence="7">
        <name>Mg(2+)</name>
        <dbReference type="ChEBI" id="CHEBI:18420"/>
    </cofactor>
</comment>
<comment type="function">
    <text evidence="7">Catalyzes the addition of meso-diaminopimelic acid to the nucleotide precursor UDP-N-acetylmuramoyl-L-alanyl-D-glutamate (UMAG) in the biosynthesis of bacterial cell-wall peptidoglycan.</text>
</comment>
<feature type="modified residue" description="N6-carboxylysine" evidence="7">
    <location>
        <position position="255"/>
    </location>
</feature>